<evidence type="ECO:0000313" key="1">
    <source>
        <dbReference type="EMBL" id="AKE39573.1"/>
    </source>
</evidence>
<protein>
    <submittedName>
        <fullName evidence="1">Uncharacterized protein</fullName>
    </submittedName>
</protein>
<sequence length="286" mass="32208">MTTTYESSNLDPAIAQFKKEMFLLCTGIANVANAIGCAYPAWGPEITKPVNARFSFAESNAARLPDELARAVMQVTGAHVHTLGRFMQDEFTTPATVAPIARSAVEHTALLIFLTRDESPEFRTVRAARAIRVGMNRDNVHNLKELEGMYDNLNKLVTRYTKKNVIPELKHEDFDYTTMVQLTLGELVGDSFYSDLCSYTHHNTWKAFYQFVAANENPRALEVDSLFFTQKAALALAGAAFSLLRYRERTQTAELRELLNDKTQRMLQLGTAIEHYLESVDSSRNP</sequence>
<keyword evidence="2" id="KW-1185">Reference proteome</keyword>
<accession>A0A0F6QZ09</accession>
<name>A0A0F6QZ09_9CORY</name>
<dbReference type="PATRIC" id="fig|161896.4.peg.1586"/>
<reference evidence="1 2" key="1">
    <citation type="journal article" date="2015" name="Genome Announc.">
        <title>Complete Genome Sequence of Corynebacterium camporealensis DSM 44610, Isolated from the Milk of a Manchega Sheep with Subclinical Mastitis.</title>
        <authorList>
            <person name="Ruckert C."/>
            <person name="Albersmeier A."/>
            <person name="Winkler A."/>
            <person name="Tauch A."/>
        </authorList>
    </citation>
    <scope>NUCLEOTIDE SEQUENCE [LARGE SCALE GENOMIC DNA]</scope>
    <source>
        <strain evidence="1 2">DSM 44610</strain>
    </source>
</reference>
<evidence type="ECO:0000313" key="2">
    <source>
        <dbReference type="Proteomes" id="UP000033566"/>
    </source>
</evidence>
<organism evidence="1 2">
    <name type="scientific">Corynebacterium camporealensis</name>
    <dbReference type="NCBI Taxonomy" id="161896"/>
    <lineage>
        <taxon>Bacteria</taxon>
        <taxon>Bacillati</taxon>
        <taxon>Actinomycetota</taxon>
        <taxon>Actinomycetes</taxon>
        <taxon>Mycobacteriales</taxon>
        <taxon>Corynebacteriaceae</taxon>
        <taxon>Corynebacterium</taxon>
    </lineage>
</organism>
<dbReference type="KEGG" id="ccj:UL81_08095"/>
<proteinExistence type="predicted"/>
<dbReference type="Proteomes" id="UP000033566">
    <property type="component" value="Chromosome"/>
</dbReference>
<dbReference type="EMBL" id="CP011311">
    <property type="protein sequence ID" value="AKE39573.1"/>
    <property type="molecule type" value="Genomic_DNA"/>
</dbReference>
<dbReference type="AlphaFoldDB" id="A0A0F6QZ09"/>
<dbReference type="OrthoDB" id="4427244at2"/>
<dbReference type="RefSeq" id="WP_035105302.1">
    <property type="nucleotide sequence ID" value="NZ_CP011311.1"/>
</dbReference>
<dbReference type="HOGENOM" id="CLU_965450_0_0_11"/>
<gene>
    <name evidence="1" type="ORF">UL81_08095</name>
</gene>